<dbReference type="KEGG" id="uam:UABAM_04329"/>
<dbReference type="InterPro" id="IPR009057">
    <property type="entry name" value="Homeodomain-like_sf"/>
</dbReference>
<evidence type="ECO:0000256" key="1">
    <source>
        <dbReference type="ARBA" id="ARBA00023125"/>
    </source>
</evidence>
<accession>A0A5S9IPY4</accession>
<evidence type="ECO:0000259" key="3">
    <source>
        <dbReference type="PROSITE" id="PS50977"/>
    </source>
</evidence>
<sequence length="186" mass="21998">MKKTKKHWFEVGIDILGESGEKQLTIDCLCQKLQMTKGSFYHHFTSRKKYIHGLLEYWSQRYTTEIISSIEKIDAPTLRAHELIRKVLVIPQKVEMAIRVWASQNEAVHHFQQQVDDMRIQFLETYLHSISDDKIYNKKNAKLIYTCYIGCQHLLPRISHEEYIEILNHLLTIVGLPPYFDKDANH</sequence>
<dbReference type="RefSeq" id="WP_151970026.1">
    <property type="nucleotide sequence ID" value="NZ_AP019860.1"/>
</dbReference>
<evidence type="ECO:0000256" key="2">
    <source>
        <dbReference type="PROSITE-ProRule" id="PRU00335"/>
    </source>
</evidence>
<protein>
    <submittedName>
        <fullName evidence="4">TetR family transcriptional regulator</fullName>
    </submittedName>
</protein>
<feature type="domain" description="HTH tetR-type" evidence="3">
    <location>
        <begin position="2"/>
        <end position="62"/>
    </location>
</feature>
<dbReference type="PROSITE" id="PS50977">
    <property type="entry name" value="HTH_TETR_2"/>
    <property type="match status" value="1"/>
</dbReference>
<dbReference type="AlphaFoldDB" id="A0A5S9IPY4"/>
<dbReference type="OrthoDB" id="9812484at2"/>
<proteinExistence type="predicted"/>
<feature type="DNA-binding region" description="H-T-H motif" evidence="2">
    <location>
        <begin position="25"/>
        <end position="44"/>
    </location>
</feature>
<organism evidence="4 5">
    <name type="scientific">Uabimicrobium amorphum</name>
    <dbReference type="NCBI Taxonomy" id="2596890"/>
    <lineage>
        <taxon>Bacteria</taxon>
        <taxon>Pseudomonadati</taxon>
        <taxon>Planctomycetota</taxon>
        <taxon>Candidatus Uabimicrobiia</taxon>
        <taxon>Candidatus Uabimicrobiales</taxon>
        <taxon>Candidatus Uabimicrobiaceae</taxon>
        <taxon>Candidatus Uabimicrobium</taxon>
    </lineage>
</organism>
<dbReference type="PANTHER" id="PTHR43479">
    <property type="entry name" value="ACREF/ENVCD OPERON REPRESSOR-RELATED"/>
    <property type="match status" value="1"/>
</dbReference>
<dbReference type="PANTHER" id="PTHR43479:SF11">
    <property type="entry name" value="ACREF_ENVCD OPERON REPRESSOR-RELATED"/>
    <property type="match status" value="1"/>
</dbReference>
<keyword evidence="5" id="KW-1185">Reference proteome</keyword>
<name>A0A5S9IPY4_UABAM</name>
<dbReference type="InterPro" id="IPR001647">
    <property type="entry name" value="HTH_TetR"/>
</dbReference>
<evidence type="ECO:0000313" key="5">
    <source>
        <dbReference type="Proteomes" id="UP000326354"/>
    </source>
</evidence>
<reference evidence="4 5" key="1">
    <citation type="submission" date="2019-08" db="EMBL/GenBank/DDBJ databases">
        <title>Complete genome sequence of Candidatus Uab amorphum.</title>
        <authorList>
            <person name="Shiratori T."/>
            <person name="Suzuki S."/>
            <person name="Kakizawa Y."/>
            <person name="Ishida K."/>
        </authorList>
    </citation>
    <scope>NUCLEOTIDE SEQUENCE [LARGE SCALE GENOMIC DNA]</scope>
    <source>
        <strain evidence="4 5">SRT547</strain>
    </source>
</reference>
<dbReference type="Proteomes" id="UP000326354">
    <property type="component" value="Chromosome"/>
</dbReference>
<dbReference type="EMBL" id="AP019860">
    <property type="protein sequence ID" value="BBM85943.1"/>
    <property type="molecule type" value="Genomic_DNA"/>
</dbReference>
<dbReference type="InterPro" id="IPR050624">
    <property type="entry name" value="HTH-type_Tx_Regulator"/>
</dbReference>
<keyword evidence="1 2" id="KW-0238">DNA-binding</keyword>
<evidence type="ECO:0000313" key="4">
    <source>
        <dbReference type="EMBL" id="BBM85943.1"/>
    </source>
</evidence>
<gene>
    <name evidence="4" type="ORF">UABAM_04329</name>
</gene>
<dbReference type="SUPFAM" id="SSF46689">
    <property type="entry name" value="Homeodomain-like"/>
    <property type="match status" value="1"/>
</dbReference>
<dbReference type="Gene3D" id="1.10.357.10">
    <property type="entry name" value="Tetracycline Repressor, domain 2"/>
    <property type="match status" value="1"/>
</dbReference>
<dbReference type="GO" id="GO:0003677">
    <property type="term" value="F:DNA binding"/>
    <property type="evidence" value="ECO:0007669"/>
    <property type="project" value="UniProtKB-UniRule"/>
</dbReference>